<proteinExistence type="predicted"/>
<accession>A0A7R9KJ76</accession>
<dbReference type="OrthoDB" id="4794873at2759"/>
<evidence type="ECO:0000313" key="3">
    <source>
        <dbReference type="Proteomes" id="UP000759131"/>
    </source>
</evidence>
<evidence type="ECO:0000259" key="1">
    <source>
        <dbReference type="SMART" id="SM00703"/>
    </source>
</evidence>
<dbReference type="EMBL" id="CAJPIZ010001256">
    <property type="protein sequence ID" value="CAG2103167.1"/>
    <property type="molecule type" value="Genomic_DNA"/>
</dbReference>
<reference evidence="2" key="1">
    <citation type="submission" date="2020-11" db="EMBL/GenBank/DDBJ databases">
        <authorList>
            <person name="Tran Van P."/>
        </authorList>
    </citation>
    <scope>NUCLEOTIDE SEQUENCE</scope>
</reference>
<gene>
    <name evidence="2" type="ORF">OSB1V03_LOCUS3200</name>
</gene>
<organism evidence="2">
    <name type="scientific">Medioppia subpectinata</name>
    <dbReference type="NCBI Taxonomy" id="1979941"/>
    <lineage>
        <taxon>Eukaryota</taxon>
        <taxon>Metazoa</taxon>
        <taxon>Ecdysozoa</taxon>
        <taxon>Arthropoda</taxon>
        <taxon>Chelicerata</taxon>
        <taxon>Arachnida</taxon>
        <taxon>Acari</taxon>
        <taxon>Acariformes</taxon>
        <taxon>Sarcoptiformes</taxon>
        <taxon>Oribatida</taxon>
        <taxon>Brachypylina</taxon>
        <taxon>Oppioidea</taxon>
        <taxon>Oppiidae</taxon>
        <taxon>Medioppia</taxon>
    </lineage>
</organism>
<name>A0A7R9KJ76_9ACAR</name>
<protein>
    <recommendedName>
        <fullName evidence="1">Nose resistant-to-fluoxetine protein N-terminal domain-containing protein</fullName>
    </recommendedName>
</protein>
<dbReference type="PANTHER" id="PTHR11161:SF0">
    <property type="entry name" value="O-ACYLTRANSFERASE LIKE PROTEIN"/>
    <property type="match status" value="1"/>
</dbReference>
<dbReference type="Proteomes" id="UP000759131">
    <property type="component" value="Unassembled WGS sequence"/>
</dbReference>
<dbReference type="Pfam" id="PF20146">
    <property type="entry name" value="NRF"/>
    <property type="match status" value="1"/>
</dbReference>
<dbReference type="AlphaFoldDB" id="A0A7R9KJ76"/>
<sequence length="243" mass="27623">MNIQIYYMDLTVDCLRMGLISVKFYTSIESNIRPVKHKLKASALQFMYSMDITSDCLDSLFTWFKALQRNELWAYQIFDSMGKIPSGLSDGVITSFGDYDQCLAVKSGPQMNTKTIYGKYCLVKPVIPLNNTDQLMQINGFDILNNETNTWIKSQISTNINKIKPTIILDLNYGHIACDLSGKRFPIERYISTSNPMPNTYGTNEMVTKIWANTQYVGTIDGNGKLELQVFYMDMTATLILSL</sequence>
<dbReference type="SMART" id="SM00703">
    <property type="entry name" value="NRF"/>
    <property type="match status" value="1"/>
</dbReference>
<dbReference type="EMBL" id="OC855831">
    <property type="protein sequence ID" value="CAD7622737.1"/>
    <property type="molecule type" value="Genomic_DNA"/>
</dbReference>
<feature type="domain" description="Nose resistant-to-fluoxetine protein N-terminal" evidence="1">
    <location>
        <begin position="53"/>
        <end position="184"/>
    </location>
</feature>
<dbReference type="InterPro" id="IPR006621">
    <property type="entry name" value="Nose-resist-to-fluoxetine_N"/>
</dbReference>
<evidence type="ECO:0000313" key="2">
    <source>
        <dbReference type="EMBL" id="CAD7622737.1"/>
    </source>
</evidence>
<dbReference type="PANTHER" id="PTHR11161">
    <property type="entry name" value="O-ACYLTRANSFERASE"/>
    <property type="match status" value="1"/>
</dbReference>
<dbReference type="InterPro" id="IPR052728">
    <property type="entry name" value="O2_lipid_transport_reg"/>
</dbReference>
<keyword evidence="3" id="KW-1185">Reference proteome</keyword>